<evidence type="ECO:0000256" key="1">
    <source>
        <dbReference type="SAM" id="MobiDB-lite"/>
    </source>
</evidence>
<dbReference type="Proteomes" id="UP001283361">
    <property type="component" value="Unassembled WGS sequence"/>
</dbReference>
<organism evidence="2 3">
    <name type="scientific">Elysia crispata</name>
    <name type="common">lettuce slug</name>
    <dbReference type="NCBI Taxonomy" id="231223"/>
    <lineage>
        <taxon>Eukaryota</taxon>
        <taxon>Metazoa</taxon>
        <taxon>Spiralia</taxon>
        <taxon>Lophotrochozoa</taxon>
        <taxon>Mollusca</taxon>
        <taxon>Gastropoda</taxon>
        <taxon>Heterobranchia</taxon>
        <taxon>Euthyneura</taxon>
        <taxon>Panpulmonata</taxon>
        <taxon>Sacoglossa</taxon>
        <taxon>Placobranchoidea</taxon>
        <taxon>Plakobranchidae</taxon>
        <taxon>Elysia</taxon>
    </lineage>
</organism>
<feature type="compositionally biased region" description="Polar residues" evidence="1">
    <location>
        <begin position="1"/>
        <end position="10"/>
    </location>
</feature>
<protein>
    <submittedName>
        <fullName evidence="2">Uncharacterized protein</fullName>
    </submittedName>
</protein>
<dbReference type="EMBL" id="JAWDGP010000692">
    <property type="protein sequence ID" value="KAK3798346.1"/>
    <property type="molecule type" value="Genomic_DNA"/>
</dbReference>
<feature type="region of interest" description="Disordered" evidence="1">
    <location>
        <begin position="1"/>
        <end position="21"/>
    </location>
</feature>
<gene>
    <name evidence="2" type="ORF">RRG08_063360</name>
</gene>
<dbReference type="AlphaFoldDB" id="A0AAE1E8N3"/>
<name>A0AAE1E8N3_9GAST</name>
<accession>A0AAE1E8N3</accession>
<sequence>MDIFSFSHSSQKSDRTRSGTASGCNEAAIAKLVAFLISLKLRQQHVIHCCLSGQTLHRYGLSMEHDKLHVIATNRLGRYRFRLIRG</sequence>
<proteinExistence type="predicted"/>
<reference evidence="2" key="1">
    <citation type="journal article" date="2023" name="G3 (Bethesda)">
        <title>A reference genome for the long-term kleptoplast-retaining sea slug Elysia crispata morphotype clarki.</title>
        <authorList>
            <person name="Eastman K.E."/>
            <person name="Pendleton A.L."/>
            <person name="Shaikh M.A."/>
            <person name="Suttiyut T."/>
            <person name="Ogas R."/>
            <person name="Tomko P."/>
            <person name="Gavelis G."/>
            <person name="Widhalm J.R."/>
            <person name="Wisecaver J.H."/>
        </authorList>
    </citation>
    <scope>NUCLEOTIDE SEQUENCE</scope>
    <source>
        <strain evidence="2">ECLA1</strain>
    </source>
</reference>
<evidence type="ECO:0000313" key="2">
    <source>
        <dbReference type="EMBL" id="KAK3798346.1"/>
    </source>
</evidence>
<comment type="caution">
    <text evidence="2">The sequence shown here is derived from an EMBL/GenBank/DDBJ whole genome shotgun (WGS) entry which is preliminary data.</text>
</comment>
<evidence type="ECO:0000313" key="3">
    <source>
        <dbReference type="Proteomes" id="UP001283361"/>
    </source>
</evidence>
<keyword evidence="3" id="KW-1185">Reference proteome</keyword>